<dbReference type="EMBL" id="CM056743">
    <property type="protein sequence ID" value="KAJ8670902.1"/>
    <property type="molecule type" value="Genomic_DNA"/>
</dbReference>
<evidence type="ECO:0000313" key="2">
    <source>
        <dbReference type="Proteomes" id="UP001239111"/>
    </source>
</evidence>
<organism evidence="1 2">
    <name type="scientific">Eretmocerus hayati</name>
    <dbReference type="NCBI Taxonomy" id="131215"/>
    <lineage>
        <taxon>Eukaryota</taxon>
        <taxon>Metazoa</taxon>
        <taxon>Ecdysozoa</taxon>
        <taxon>Arthropoda</taxon>
        <taxon>Hexapoda</taxon>
        <taxon>Insecta</taxon>
        <taxon>Pterygota</taxon>
        <taxon>Neoptera</taxon>
        <taxon>Endopterygota</taxon>
        <taxon>Hymenoptera</taxon>
        <taxon>Apocrita</taxon>
        <taxon>Proctotrupomorpha</taxon>
        <taxon>Chalcidoidea</taxon>
        <taxon>Aphelinidae</taxon>
        <taxon>Aphelininae</taxon>
        <taxon>Eretmocerus</taxon>
    </lineage>
</organism>
<reference evidence="1" key="1">
    <citation type="submission" date="2023-04" db="EMBL/GenBank/DDBJ databases">
        <title>A chromosome-level genome assembly of the parasitoid wasp Eretmocerus hayati.</title>
        <authorList>
            <person name="Zhong Y."/>
            <person name="Liu S."/>
            <person name="Liu Y."/>
        </authorList>
    </citation>
    <scope>NUCLEOTIDE SEQUENCE</scope>
    <source>
        <strain evidence="1">ZJU_SS_LIU_2023</strain>
    </source>
</reference>
<name>A0ACC2NL01_9HYME</name>
<dbReference type="Proteomes" id="UP001239111">
    <property type="component" value="Chromosome 3"/>
</dbReference>
<accession>A0ACC2NL01</accession>
<evidence type="ECO:0000313" key="1">
    <source>
        <dbReference type="EMBL" id="KAJ8670902.1"/>
    </source>
</evidence>
<comment type="caution">
    <text evidence="1">The sequence shown here is derived from an EMBL/GenBank/DDBJ whole genome shotgun (WGS) entry which is preliminary data.</text>
</comment>
<protein>
    <submittedName>
        <fullName evidence="1">Uncharacterized protein</fullName>
    </submittedName>
</protein>
<keyword evidence="2" id="KW-1185">Reference proteome</keyword>
<gene>
    <name evidence="1" type="ORF">QAD02_002161</name>
</gene>
<sequence>MEQIRFRYKNQAFVFKHPAVDQKVREQYFELMGECRVSSIIEPSNDFKIFGCGKELVSTSEEKGAVENTLGHSVVGEYECYDRFMYKKKMFTCESYTRAGKRSNATIITNDHDFARVASVPQVRSSTSNVARYVIIGRKLLPTGKKLCIVEEFDPDVMWSIVRETTEVTYLEYSAILNKCMSIPAGDDLSCVIPIINRVETD</sequence>
<proteinExistence type="predicted"/>